<keyword evidence="2" id="KW-1185">Reference proteome</keyword>
<dbReference type="Proteomes" id="UP000499080">
    <property type="component" value="Unassembled WGS sequence"/>
</dbReference>
<protein>
    <recommendedName>
        <fullName evidence="3">Endonuclease/exonuclease/phosphatase domain-containing protein</fullName>
    </recommendedName>
</protein>
<dbReference type="EMBL" id="BGPR01000718">
    <property type="protein sequence ID" value="GBM32825.1"/>
    <property type="molecule type" value="Genomic_DNA"/>
</dbReference>
<organism evidence="1 2">
    <name type="scientific">Araneus ventricosus</name>
    <name type="common">Orbweaver spider</name>
    <name type="synonym">Epeira ventricosa</name>
    <dbReference type="NCBI Taxonomy" id="182803"/>
    <lineage>
        <taxon>Eukaryota</taxon>
        <taxon>Metazoa</taxon>
        <taxon>Ecdysozoa</taxon>
        <taxon>Arthropoda</taxon>
        <taxon>Chelicerata</taxon>
        <taxon>Arachnida</taxon>
        <taxon>Araneae</taxon>
        <taxon>Araneomorphae</taxon>
        <taxon>Entelegynae</taxon>
        <taxon>Araneoidea</taxon>
        <taxon>Araneidae</taxon>
        <taxon>Araneus</taxon>
    </lineage>
</organism>
<dbReference type="OrthoDB" id="6437675at2759"/>
<proteinExistence type="predicted"/>
<evidence type="ECO:0000313" key="1">
    <source>
        <dbReference type="EMBL" id="GBM32825.1"/>
    </source>
</evidence>
<sequence>MQPLSVVAEVAHCWCCRMLWRQECAYSVDNWAVASRCTPSSYAPALCLWLPNNITSVPGLSSDHNPVILNFFFNYNTPKPDKAFKTNWTKFSNDLSNYPIIDINTNNDLDTQINHLTDEIINAFHNNSKEVNPNIANSNSELRNIFTLCNKTKRDWQATRSPALRRKL</sequence>
<accession>A0A4Y2EY80</accession>
<comment type="caution">
    <text evidence="1">The sequence shown here is derived from an EMBL/GenBank/DDBJ whole genome shotgun (WGS) entry which is preliminary data.</text>
</comment>
<dbReference type="AlphaFoldDB" id="A0A4Y2EY80"/>
<reference evidence="1 2" key="1">
    <citation type="journal article" date="2019" name="Sci. Rep.">
        <title>Orb-weaving spider Araneus ventricosus genome elucidates the spidroin gene catalogue.</title>
        <authorList>
            <person name="Kono N."/>
            <person name="Nakamura H."/>
            <person name="Ohtoshi R."/>
            <person name="Moran D.A.P."/>
            <person name="Shinohara A."/>
            <person name="Yoshida Y."/>
            <person name="Fujiwara M."/>
            <person name="Mori M."/>
            <person name="Tomita M."/>
            <person name="Arakawa K."/>
        </authorList>
    </citation>
    <scope>NUCLEOTIDE SEQUENCE [LARGE SCALE GENOMIC DNA]</scope>
</reference>
<name>A0A4Y2EY80_ARAVE</name>
<gene>
    <name evidence="1" type="ORF">AVEN_216530_1</name>
</gene>
<evidence type="ECO:0008006" key="3">
    <source>
        <dbReference type="Google" id="ProtNLM"/>
    </source>
</evidence>
<evidence type="ECO:0000313" key="2">
    <source>
        <dbReference type="Proteomes" id="UP000499080"/>
    </source>
</evidence>